<dbReference type="EMBL" id="FOIJ01000006">
    <property type="protein sequence ID" value="SET98816.1"/>
    <property type="molecule type" value="Genomic_DNA"/>
</dbReference>
<proteinExistence type="predicted"/>
<accession>A0A1I0INT8</accession>
<evidence type="ECO:0000313" key="3">
    <source>
        <dbReference type="EMBL" id="SET98816.1"/>
    </source>
</evidence>
<keyword evidence="1" id="KW-0732">Signal</keyword>
<dbReference type="InterPro" id="IPR045426">
    <property type="entry name" value="ADYC"/>
</dbReference>
<evidence type="ECO:0000256" key="1">
    <source>
        <dbReference type="SAM" id="SignalP"/>
    </source>
</evidence>
<reference evidence="4" key="1">
    <citation type="submission" date="2016-10" db="EMBL/GenBank/DDBJ databases">
        <authorList>
            <person name="Varghese N."/>
            <person name="Submissions S."/>
        </authorList>
    </citation>
    <scope>NUCLEOTIDE SEQUENCE [LARGE SCALE GENOMIC DNA]</scope>
    <source>
        <strain evidence="4">DSM 16858</strain>
    </source>
</reference>
<gene>
    <name evidence="3" type="ORF">SAMN05443639_106185</name>
</gene>
<dbReference type="RefSeq" id="WP_245767462.1">
    <property type="nucleotide sequence ID" value="NZ_FOIJ01000006.1"/>
</dbReference>
<protein>
    <recommendedName>
        <fullName evidence="2">ADYC domain-containing protein</fullName>
    </recommendedName>
</protein>
<keyword evidence="4" id="KW-1185">Reference proteome</keyword>
<sequence length="562" mass="61120">MNRKDTSHWLNRVLLTAMGGLMAAAPQALAEGNVPDQGRRLHGTARERLERTNLSLSSALQGNVFLSGVTLEHGQLRAQGMSGNAFVNVKFTQTIANELVTFRITAAQRHKNRYGSPIALPSPYTWEYKVEYSSPSLGTGPLCPGAAEDRWALAIPGNWVGGDHTKTSYRFAFACLPRVAAPTLGGVAAKCVELGYPPWQNNDPRIDGTSLPLTQEDALRHHVVCTSLASADYCGEATPNTLNGTPIKLFHTGNVPVETDTSGQVRIGAGPVHQDYLFEAAWALVDVKTGQFIPSSSSQAELVRAQAVCLTKKRWSSLPLRGTCIADTDDDELTSRLPDPRLPDSGKYCEDYTRDELVQLGAVLFSYSKFLDVGLYRFKHTPTQQYLTTSHIILNPGLTGTEPLEERYQRLYQPDPAIFPDAGNYQLADKGLPDSYEGPLFRPSAPLHIFEGTNVSRLLRYRKAGSGVDGPASFFTAVEGNSVAIPADFILDGIEGYLYTAVTPPASGPGLLLFQNSAQGSFLTTGNKDLVPETPSEFYAPLTQDPMGYLPSLEFYAAPVPY</sequence>
<name>A0A1I0INT8_9BACT</name>
<feature type="domain" description="ADYC" evidence="2">
    <location>
        <begin position="84"/>
        <end position="315"/>
    </location>
</feature>
<dbReference type="Proteomes" id="UP000199181">
    <property type="component" value="Unassembled WGS sequence"/>
</dbReference>
<evidence type="ECO:0000313" key="4">
    <source>
        <dbReference type="Proteomes" id="UP000199181"/>
    </source>
</evidence>
<evidence type="ECO:0000259" key="2">
    <source>
        <dbReference type="Pfam" id="PF20032"/>
    </source>
</evidence>
<organism evidence="3 4">
    <name type="scientific">Stigmatella erecta</name>
    <dbReference type="NCBI Taxonomy" id="83460"/>
    <lineage>
        <taxon>Bacteria</taxon>
        <taxon>Pseudomonadati</taxon>
        <taxon>Myxococcota</taxon>
        <taxon>Myxococcia</taxon>
        <taxon>Myxococcales</taxon>
        <taxon>Cystobacterineae</taxon>
        <taxon>Archangiaceae</taxon>
        <taxon>Stigmatella</taxon>
    </lineage>
</organism>
<dbReference type="AlphaFoldDB" id="A0A1I0INT8"/>
<feature type="chain" id="PRO_5011452289" description="ADYC domain-containing protein" evidence="1">
    <location>
        <begin position="31"/>
        <end position="562"/>
    </location>
</feature>
<dbReference type="Pfam" id="PF20032">
    <property type="entry name" value="ADYC"/>
    <property type="match status" value="1"/>
</dbReference>
<feature type="signal peptide" evidence="1">
    <location>
        <begin position="1"/>
        <end position="30"/>
    </location>
</feature>